<dbReference type="AlphaFoldDB" id="A0AAN7TMP9"/>
<comment type="caution">
    <text evidence="1">The sequence shown here is derived from an EMBL/GenBank/DDBJ whole genome shotgun (WGS) entry which is preliminary data.</text>
</comment>
<gene>
    <name evidence="1" type="ORF">LTR62_007118</name>
</gene>
<dbReference type="EMBL" id="JAVRRL010000066">
    <property type="protein sequence ID" value="KAK5109349.1"/>
    <property type="molecule type" value="Genomic_DNA"/>
</dbReference>
<name>A0AAN7TMP9_9PEZI</name>
<protein>
    <submittedName>
        <fullName evidence="1">Uncharacterized protein</fullName>
    </submittedName>
</protein>
<reference evidence="1" key="1">
    <citation type="submission" date="2023-08" db="EMBL/GenBank/DDBJ databases">
        <title>Black Yeasts Isolated from many extreme environments.</title>
        <authorList>
            <person name="Coleine C."/>
            <person name="Stajich J.E."/>
            <person name="Selbmann L."/>
        </authorList>
    </citation>
    <scope>NUCLEOTIDE SEQUENCE</scope>
    <source>
        <strain evidence="1">CCFEE 5401</strain>
    </source>
</reference>
<evidence type="ECO:0000313" key="2">
    <source>
        <dbReference type="Proteomes" id="UP001310890"/>
    </source>
</evidence>
<evidence type="ECO:0000313" key="1">
    <source>
        <dbReference type="EMBL" id="KAK5109349.1"/>
    </source>
</evidence>
<organism evidence="1 2">
    <name type="scientific">Meristemomyces frigidus</name>
    <dbReference type="NCBI Taxonomy" id="1508187"/>
    <lineage>
        <taxon>Eukaryota</taxon>
        <taxon>Fungi</taxon>
        <taxon>Dikarya</taxon>
        <taxon>Ascomycota</taxon>
        <taxon>Pezizomycotina</taxon>
        <taxon>Dothideomycetes</taxon>
        <taxon>Dothideomycetidae</taxon>
        <taxon>Mycosphaerellales</taxon>
        <taxon>Teratosphaeriaceae</taxon>
        <taxon>Meristemomyces</taxon>
    </lineage>
</organism>
<dbReference type="Proteomes" id="UP001310890">
    <property type="component" value="Unassembled WGS sequence"/>
</dbReference>
<accession>A0AAN7TMP9</accession>
<proteinExistence type="predicted"/>
<sequence>MNLAPSSPNSNARDASGLMNAAHIAVAGRSPLPSQLVPKRLLDKRGVQARIVIFAKVGHGCAYF</sequence>